<dbReference type="NCBIfam" id="TIGR01200">
    <property type="entry name" value="GLPGLI"/>
    <property type="match status" value="1"/>
</dbReference>
<dbReference type="InterPro" id="IPR005901">
    <property type="entry name" value="GLPGLI"/>
</dbReference>
<evidence type="ECO:0000256" key="1">
    <source>
        <dbReference type="SAM" id="MobiDB-lite"/>
    </source>
</evidence>
<evidence type="ECO:0000313" key="4">
    <source>
        <dbReference type="Proteomes" id="UP001236507"/>
    </source>
</evidence>
<feature type="compositionally biased region" description="Basic and acidic residues" evidence="1">
    <location>
        <begin position="247"/>
        <end position="262"/>
    </location>
</feature>
<protein>
    <submittedName>
        <fullName evidence="3">GLPGLI family protein</fullName>
    </submittedName>
</protein>
<comment type="caution">
    <text evidence="3">The sequence shown here is derived from an EMBL/GenBank/DDBJ whole genome shotgun (WGS) entry which is preliminary data.</text>
</comment>
<accession>A0ABT6Y9Z6</accession>
<proteinExistence type="predicted"/>
<dbReference type="Proteomes" id="UP001236507">
    <property type="component" value="Unassembled WGS sequence"/>
</dbReference>
<reference evidence="3 4" key="1">
    <citation type="submission" date="2023-05" db="EMBL/GenBank/DDBJ databases">
        <title>Novel species of genus Flectobacillus isolated from stream in China.</title>
        <authorList>
            <person name="Lu H."/>
        </authorList>
    </citation>
    <scope>NUCLEOTIDE SEQUENCE [LARGE SCALE GENOMIC DNA]</scope>
    <source>
        <strain evidence="3 4">KCTC 42575</strain>
    </source>
</reference>
<feature type="chain" id="PRO_5046469567" evidence="2">
    <location>
        <begin position="20"/>
        <end position="262"/>
    </location>
</feature>
<sequence>MKKHLQLILLLLLAHFSFSQSCGHVEYNIIINSNARHERKSTLYFNDTSTYFVRNKLGINETADNRVASEGQSVSLNLESSDEQGIVVYRNFNTKEIVAREVKMGKFFEAFTYQDNWIDITWDIKDDTLKIGSFTCQKAIGTFRGRTYTAWFTEQVPLPYGPWKLFGLPGLILQAEDQKGIFKMTMTSIEYPDNCTFSITKPTAPETKTLKEYVDFRDNFGDYLFKKIQARLPRNLANAMQQGSKNQDGRKYQDETVYEWEK</sequence>
<organism evidence="3 4">
    <name type="scientific">Flectobacillus roseus</name>
    <dbReference type="NCBI Taxonomy" id="502259"/>
    <lineage>
        <taxon>Bacteria</taxon>
        <taxon>Pseudomonadati</taxon>
        <taxon>Bacteroidota</taxon>
        <taxon>Cytophagia</taxon>
        <taxon>Cytophagales</taxon>
        <taxon>Flectobacillaceae</taxon>
        <taxon>Flectobacillus</taxon>
    </lineage>
</organism>
<dbReference type="PROSITE" id="PS51257">
    <property type="entry name" value="PROKAR_LIPOPROTEIN"/>
    <property type="match status" value="1"/>
</dbReference>
<dbReference type="Pfam" id="PF09697">
    <property type="entry name" value="Porph_ging"/>
    <property type="match status" value="1"/>
</dbReference>
<feature type="region of interest" description="Disordered" evidence="1">
    <location>
        <begin position="239"/>
        <end position="262"/>
    </location>
</feature>
<evidence type="ECO:0000256" key="2">
    <source>
        <dbReference type="SAM" id="SignalP"/>
    </source>
</evidence>
<feature type="signal peptide" evidence="2">
    <location>
        <begin position="1"/>
        <end position="19"/>
    </location>
</feature>
<evidence type="ECO:0000313" key="3">
    <source>
        <dbReference type="EMBL" id="MDI9860407.1"/>
    </source>
</evidence>
<name>A0ABT6Y9Z6_9BACT</name>
<dbReference type="EMBL" id="JASHIF010000011">
    <property type="protein sequence ID" value="MDI9860407.1"/>
    <property type="molecule type" value="Genomic_DNA"/>
</dbReference>
<dbReference type="RefSeq" id="WP_283345125.1">
    <property type="nucleotide sequence ID" value="NZ_JASHIF010000011.1"/>
</dbReference>
<gene>
    <name evidence="3" type="ORF">QM524_14435</name>
</gene>
<keyword evidence="4" id="KW-1185">Reference proteome</keyword>
<keyword evidence="2" id="KW-0732">Signal</keyword>